<proteinExistence type="predicted"/>
<accession>A0AAV7P422</accession>
<dbReference type="EMBL" id="JANPWB010000012">
    <property type="protein sequence ID" value="KAJ1119930.1"/>
    <property type="molecule type" value="Genomic_DNA"/>
</dbReference>
<organism evidence="1 2">
    <name type="scientific">Pleurodeles waltl</name>
    <name type="common">Iberian ribbed newt</name>
    <dbReference type="NCBI Taxonomy" id="8319"/>
    <lineage>
        <taxon>Eukaryota</taxon>
        <taxon>Metazoa</taxon>
        <taxon>Chordata</taxon>
        <taxon>Craniata</taxon>
        <taxon>Vertebrata</taxon>
        <taxon>Euteleostomi</taxon>
        <taxon>Amphibia</taxon>
        <taxon>Batrachia</taxon>
        <taxon>Caudata</taxon>
        <taxon>Salamandroidea</taxon>
        <taxon>Salamandridae</taxon>
        <taxon>Pleurodelinae</taxon>
        <taxon>Pleurodeles</taxon>
    </lineage>
</organism>
<evidence type="ECO:0000313" key="2">
    <source>
        <dbReference type="Proteomes" id="UP001066276"/>
    </source>
</evidence>
<evidence type="ECO:0000313" key="1">
    <source>
        <dbReference type="EMBL" id="KAJ1119930.1"/>
    </source>
</evidence>
<keyword evidence="2" id="KW-1185">Reference proteome</keyword>
<name>A0AAV7P422_PLEWA</name>
<sequence length="67" mass="7123">MRSPCVALRGPALNSCQHGSCGVRCVTQLQMDELSCAMTVDEPLTSGCNVMSCIATEEATRTCEGLR</sequence>
<dbReference type="Proteomes" id="UP001066276">
    <property type="component" value="Chromosome 8"/>
</dbReference>
<comment type="caution">
    <text evidence="1">The sequence shown here is derived from an EMBL/GenBank/DDBJ whole genome shotgun (WGS) entry which is preliminary data.</text>
</comment>
<protein>
    <submittedName>
        <fullName evidence="1">Uncharacterized protein</fullName>
    </submittedName>
</protein>
<gene>
    <name evidence="1" type="ORF">NDU88_008113</name>
</gene>
<dbReference type="AlphaFoldDB" id="A0AAV7P422"/>
<reference evidence="1" key="1">
    <citation type="journal article" date="2022" name="bioRxiv">
        <title>Sequencing and chromosome-scale assembly of the giantPleurodeles waltlgenome.</title>
        <authorList>
            <person name="Brown T."/>
            <person name="Elewa A."/>
            <person name="Iarovenko S."/>
            <person name="Subramanian E."/>
            <person name="Araus A.J."/>
            <person name="Petzold A."/>
            <person name="Susuki M."/>
            <person name="Suzuki K.-i.T."/>
            <person name="Hayashi T."/>
            <person name="Toyoda A."/>
            <person name="Oliveira C."/>
            <person name="Osipova E."/>
            <person name="Leigh N.D."/>
            <person name="Simon A."/>
            <person name="Yun M.H."/>
        </authorList>
    </citation>
    <scope>NUCLEOTIDE SEQUENCE</scope>
    <source>
        <strain evidence="1">20211129_DDA</strain>
        <tissue evidence="1">Liver</tissue>
    </source>
</reference>